<dbReference type="AlphaFoldDB" id="A0A6A5CBI1"/>
<feature type="domain" description="Adenosine deaminase" evidence="7">
    <location>
        <begin position="42"/>
        <end position="106"/>
    </location>
</feature>
<keyword evidence="9" id="KW-1185">Reference proteome</keyword>
<dbReference type="VEuPathDB" id="AmoebaDB:NfTy_001850"/>
<dbReference type="InterPro" id="IPR006330">
    <property type="entry name" value="Ado/ade_deaminase"/>
</dbReference>
<dbReference type="GO" id="GO:0046103">
    <property type="term" value="P:inosine biosynthetic process"/>
    <property type="evidence" value="ECO:0007669"/>
    <property type="project" value="TreeGrafter"/>
</dbReference>
<dbReference type="PANTHER" id="PTHR11409">
    <property type="entry name" value="ADENOSINE DEAMINASE"/>
    <property type="match status" value="1"/>
</dbReference>
<sequence>MARNSSSSFAAVPNLITTTAEMEAPTCSIENKFTLEQIEKIPKAELHRHLDGSLRIQTMLDLANRYHLNLPAKTEAELSKHLIIPDNCASLEQYLEAFKFTCAVLQVGFYIRCFLTRFYNNIVANDLLKSEYSLERVTYEVCEDAYKENTTYLEIRFGPILHTNSGLSLKQVMDSVVRGIEYAERTLPGFTGRIIVCGLREMNPDVVYEMAEIATKYSHAKTVAFDLASKELEYPASLHRRSFQLVHENYLMATCHSGEAAGSDYIKDAIINCGVQRIGHGTKLFQDLKLLEYVRARNIALEICVTSNFQTKATPSYADHPLPFYFRKGIAVCVCTDNTLMSNITLSKELYKIQRLYNFTNEELLKIMRFSFENAFISYPEKVELLQTFDTYVQNNVTKQ</sequence>
<protein>
    <recommendedName>
        <fullName evidence="3">adenosine deaminase</fullName>
        <ecNumber evidence="3">3.5.4.4</ecNumber>
    </recommendedName>
</protein>
<dbReference type="GO" id="GO:0046872">
    <property type="term" value="F:metal ion binding"/>
    <property type="evidence" value="ECO:0007669"/>
    <property type="project" value="UniProtKB-KW"/>
</dbReference>
<comment type="similarity">
    <text evidence="2">Belongs to the metallo-dependent hydrolases superfamily. Adenosine and AMP deaminases family.</text>
</comment>
<evidence type="ECO:0000313" key="9">
    <source>
        <dbReference type="Proteomes" id="UP000444721"/>
    </source>
</evidence>
<proteinExistence type="inferred from homology"/>
<dbReference type="GO" id="GO:0006154">
    <property type="term" value="P:adenosine catabolic process"/>
    <property type="evidence" value="ECO:0007669"/>
    <property type="project" value="TreeGrafter"/>
</dbReference>
<keyword evidence="5" id="KW-0378">Hydrolase</keyword>
<evidence type="ECO:0000256" key="1">
    <source>
        <dbReference type="ARBA" id="ARBA00001947"/>
    </source>
</evidence>
<evidence type="ECO:0000256" key="5">
    <source>
        <dbReference type="ARBA" id="ARBA00022801"/>
    </source>
</evidence>
<evidence type="ECO:0000259" key="7">
    <source>
        <dbReference type="Pfam" id="PF00962"/>
    </source>
</evidence>
<dbReference type="VEuPathDB" id="AmoebaDB:NF0059670"/>
<dbReference type="InterPro" id="IPR001365">
    <property type="entry name" value="A_deaminase_dom"/>
</dbReference>
<organism evidence="8 9">
    <name type="scientific">Naegleria fowleri</name>
    <name type="common">Brain eating amoeba</name>
    <dbReference type="NCBI Taxonomy" id="5763"/>
    <lineage>
        <taxon>Eukaryota</taxon>
        <taxon>Discoba</taxon>
        <taxon>Heterolobosea</taxon>
        <taxon>Tetramitia</taxon>
        <taxon>Eutetramitia</taxon>
        <taxon>Vahlkampfiidae</taxon>
        <taxon>Naegleria</taxon>
    </lineage>
</organism>
<dbReference type="GO" id="GO:0005829">
    <property type="term" value="C:cytosol"/>
    <property type="evidence" value="ECO:0007669"/>
    <property type="project" value="TreeGrafter"/>
</dbReference>
<dbReference type="OMA" id="NHFTIHA"/>
<dbReference type="GeneID" id="68107748"/>
<dbReference type="Pfam" id="PF00962">
    <property type="entry name" value="A_deaminase"/>
    <property type="match status" value="2"/>
</dbReference>
<dbReference type="EC" id="3.5.4.4" evidence="3"/>
<dbReference type="Gene3D" id="3.20.20.140">
    <property type="entry name" value="Metal-dependent hydrolases"/>
    <property type="match status" value="1"/>
</dbReference>
<dbReference type="InterPro" id="IPR032466">
    <property type="entry name" value="Metal_Hydrolase"/>
</dbReference>
<gene>
    <name evidence="8" type="ORF">FDP41_000530</name>
</gene>
<dbReference type="EMBL" id="VFQX01000002">
    <property type="protein sequence ID" value="KAF0984631.1"/>
    <property type="molecule type" value="Genomic_DNA"/>
</dbReference>
<dbReference type="GO" id="GO:0009897">
    <property type="term" value="C:external side of plasma membrane"/>
    <property type="evidence" value="ECO:0007669"/>
    <property type="project" value="TreeGrafter"/>
</dbReference>
<dbReference type="GO" id="GO:0043103">
    <property type="term" value="P:hypoxanthine salvage"/>
    <property type="evidence" value="ECO:0007669"/>
    <property type="project" value="TreeGrafter"/>
</dbReference>
<dbReference type="PANTHER" id="PTHR11409:SF43">
    <property type="entry name" value="ADENOSINE DEAMINASE"/>
    <property type="match status" value="1"/>
</dbReference>
<dbReference type="NCBIfam" id="TIGR01430">
    <property type="entry name" value="aden_deam"/>
    <property type="match status" value="1"/>
</dbReference>
<feature type="domain" description="Adenosine deaminase" evidence="7">
    <location>
        <begin position="114"/>
        <end position="391"/>
    </location>
</feature>
<evidence type="ECO:0000256" key="4">
    <source>
        <dbReference type="ARBA" id="ARBA00022723"/>
    </source>
</evidence>
<dbReference type="GO" id="GO:0004000">
    <property type="term" value="F:adenosine deaminase activity"/>
    <property type="evidence" value="ECO:0007669"/>
    <property type="project" value="UniProtKB-ARBA"/>
</dbReference>
<evidence type="ECO:0000256" key="2">
    <source>
        <dbReference type="ARBA" id="ARBA00006676"/>
    </source>
</evidence>
<keyword evidence="6" id="KW-0862">Zinc</keyword>
<evidence type="ECO:0000313" key="8">
    <source>
        <dbReference type="EMBL" id="KAF0984631.1"/>
    </source>
</evidence>
<dbReference type="GO" id="GO:0060169">
    <property type="term" value="P:negative regulation of adenosine receptor signaling pathway"/>
    <property type="evidence" value="ECO:0007669"/>
    <property type="project" value="TreeGrafter"/>
</dbReference>
<comment type="caution">
    <text evidence="8">The sequence shown here is derived from an EMBL/GenBank/DDBJ whole genome shotgun (WGS) entry which is preliminary data.</text>
</comment>
<evidence type="ECO:0000256" key="3">
    <source>
        <dbReference type="ARBA" id="ARBA00012784"/>
    </source>
</evidence>
<dbReference type="RefSeq" id="XP_044569344.1">
    <property type="nucleotide sequence ID" value="XM_044708810.1"/>
</dbReference>
<dbReference type="VEuPathDB" id="AmoebaDB:FDP41_000530"/>
<dbReference type="OrthoDB" id="272271at2759"/>
<comment type="cofactor">
    <cofactor evidence="1">
        <name>Zn(2+)</name>
        <dbReference type="ChEBI" id="CHEBI:29105"/>
    </cofactor>
</comment>
<accession>A0A6A5CBI1</accession>
<reference evidence="8 9" key="1">
    <citation type="journal article" date="2019" name="Sci. Rep.">
        <title>Nanopore sequencing improves the draft genome of the human pathogenic amoeba Naegleria fowleri.</title>
        <authorList>
            <person name="Liechti N."/>
            <person name="Schurch N."/>
            <person name="Bruggmann R."/>
            <person name="Wittwer M."/>
        </authorList>
    </citation>
    <scope>NUCLEOTIDE SEQUENCE [LARGE SCALE GENOMIC DNA]</scope>
    <source>
        <strain evidence="8 9">ATCC 30894</strain>
    </source>
</reference>
<dbReference type="SUPFAM" id="SSF51556">
    <property type="entry name" value="Metallo-dependent hydrolases"/>
    <property type="match status" value="1"/>
</dbReference>
<name>A0A6A5CBI1_NAEFO</name>
<evidence type="ECO:0000256" key="6">
    <source>
        <dbReference type="ARBA" id="ARBA00022833"/>
    </source>
</evidence>
<dbReference type="Proteomes" id="UP000444721">
    <property type="component" value="Unassembled WGS sequence"/>
</dbReference>
<keyword evidence="4" id="KW-0479">Metal-binding</keyword>